<dbReference type="AlphaFoldDB" id="J9G0L5"/>
<evidence type="ECO:0000313" key="1">
    <source>
        <dbReference type="EMBL" id="EJX00379.1"/>
    </source>
</evidence>
<accession>J9G0L5</accession>
<name>J9G0L5_9ZZZZ</name>
<reference evidence="1" key="1">
    <citation type="journal article" date="2012" name="PLoS ONE">
        <title>Gene sets for utilization of primary and secondary nutrition supplies in the distal gut of endangered iberian lynx.</title>
        <authorList>
            <person name="Alcaide M."/>
            <person name="Messina E."/>
            <person name="Richter M."/>
            <person name="Bargiela R."/>
            <person name="Peplies J."/>
            <person name="Huws S.A."/>
            <person name="Newbold C.J."/>
            <person name="Golyshin P.N."/>
            <person name="Simon M.A."/>
            <person name="Lopez G."/>
            <person name="Yakimov M.M."/>
            <person name="Ferrer M."/>
        </authorList>
    </citation>
    <scope>NUCLEOTIDE SEQUENCE</scope>
</reference>
<proteinExistence type="predicted"/>
<sequence>MIDDLEEGGFIRFWDRLFRSAQYLCKLRQIAVFLIGFQTFFITAAEGIVRKHHDRQLLGDSGRTEALPIQQFLLGIDLHSAAEVHIYFLAVGMGSIFQIADGLGQNRLRRHKPNDSLGFSRRQCIEYRANGVAGQKGLAAARWNLEAQIWNTGHNILITAQGRSRLLTPKIAKRCCIILCLVQQFQIAAQILNRFFLIRFHFHTVPPPYNLLISRGIFLNVIPICASLSSPMEHRSA</sequence>
<gene>
    <name evidence="1" type="ORF">EVA_11514</name>
</gene>
<organism evidence="1">
    <name type="scientific">gut metagenome</name>
    <dbReference type="NCBI Taxonomy" id="749906"/>
    <lineage>
        <taxon>unclassified sequences</taxon>
        <taxon>metagenomes</taxon>
        <taxon>organismal metagenomes</taxon>
    </lineage>
</organism>
<protein>
    <submittedName>
        <fullName evidence="1">Uncharacterized protein</fullName>
    </submittedName>
</protein>
<dbReference type="EMBL" id="AMCI01003406">
    <property type="protein sequence ID" value="EJX00379.1"/>
    <property type="molecule type" value="Genomic_DNA"/>
</dbReference>
<comment type="caution">
    <text evidence="1">The sequence shown here is derived from an EMBL/GenBank/DDBJ whole genome shotgun (WGS) entry which is preliminary data.</text>
</comment>